<dbReference type="Gene3D" id="1.20.5.710">
    <property type="entry name" value="Single helix bin"/>
    <property type="match status" value="1"/>
</dbReference>
<dbReference type="SUPFAM" id="SSF48300">
    <property type="entry name" value="Ribosomal protein L7/12, oligomerisation (N-terminal) domain"/>
    <property type="match status" value="1"/>
</dbReference>
<dbReference type="InterPro" id="IPR014719">
    <property type="entry name" value="Ribosomal_bL12_C/ClpS-like"/>
</dbReference>
<evidence type="ECO:0000313" key="8">
    <source>
        <dbReference type="EMBL" id="KKQ38611.1"/>
    </source>
</evidence>
<accession>A0A0G0KDG0</accession>
<dbReference type="Proteomes" id="UP000034471">
    <property type="component" value="Unassembled WGS sequence"/>
</dbReference>
<feature type="domain" description="Large ribosomal subunit protein bL12 C-terminal" evidence="6">
    <location>
        <begin position="74"/>
        <end position="141"/>
    </location>
</feature>
<gene>
    <name evidence="4" type="primary">rplL</name>
    <name evidence="8" type="ORF">US54_C0007G0031</name>
</gene>
<reference evidence="8 9" key="1">
    <citation type="journal article" date="2015" name="Nature">
        <title>rRNA introns, odd ribosomes, and small enigmatic genomes across a large radiation of phyla.</title>
        <authorList>
            <person name="Brown C.T."/>
            <person name="Hug L.A."/>
            <person name="Thomas B.C."/>
            <person name="Sharon I."/>
            <person name="Castelle C.J."/>
            <person name="Singh A."/>
            <person name="Wilkins M.J."/>
            <person name="Williams K.H."/>
            <person name="Banfield J.F."/>
        </authorList>
    </citation>
    <scope>NUCLEOTIDE SEQUENCE [LARGE SCALE GENOMIC DNA]</scope>
</reference>
<dbReference type="STRING" id="1618481.US54_C0007G0031"/>
<keyword evidence="3 4" id="KW-0687">Ribonucleoprotein</keyword>
<dbReference type="Pfam" id="PF16320">
    <property type="entry name" value="Ribosomal_L12_N"/>
    <property type="match status" value="1"/>
</dbReference>
<comment type="similarity">
    <text evidence="1 4">Belongs to the bacterial ribosomal protein bL12 family.</text>
</comment>
<dbReference type="InterPro" id="IPR008932">
    <property type="entry name" value="Ribosomal_bL12_oligo"/>
</dbReference>
<evidence type="ECO:0000256" key="4">
    <source>
        <dbReference type="HAMAP-Rule" id="MF_00368"/>
    </source>
</evidence>
<dbReference type="Gene3D" id="3.30.1390.10">
    <property type="match status" value="1"/>
</dbReference>
<dbReference type="SUPFAM" id="SSF54736">
    <property type="entry name" value="ClpS-like"/>
    <property type="match status" value="1"/>
</dbReference>
<comment type="function">
    <text evidence="4">Forms part of the ribosomal stalk which helps the ribosome interact with GTP-bound translation factors. Is thus essential for accurate translation.</text>
</comment>
<dbReference type="AlphaFoldDB" id="A0A0G0KDG0"/>
<keyword evidence="2 4" id="KW-0689">Ribosomal protein</keyword>
<sequence>MADNKKKPEITLDAKLQKIADQIEKLTVVEVADLAKYLEEKFGVSAMPMIAAQAGTTAPAKAGEEAPTEEKTAFNVVLTASGDKKLAVIKAVRELRQDLGLMDAKKMVETPPQELLTGVKKPEAEEAKKKLEEAGATVELK</sequence>
<evidence type="ECO:0000259" key="6">
    <source>
        <dbReference type="Pfam" id="PF00542"/>
    </source>
</evidence>
<organism evidence="8 9">
    <name type="scientific">Candidatus Roizmanbacteria bacterium GW2011_GWA2_37_7</name>
    <dbReference type="NCBI Taxonomy" id="1618481"/>
    <lineage>
        <taxon>Bacteria</taxon>
        <taxon>Candidatus Roizmaniibacteriota</taxon>
    </lineage>
</organism>
<dbReference type="GO" id="GO:0005840">
    <property type="term" value="C:ribosome"/>
    <property type="evidence" value="ECO:0007669"/>
    <property type="project" value="UniProtKB-KW"/>
</dbReference>
<evidence type="ECO:0000256" key="2">
    <source>
        <dbReference type="ARBA" id="ARBA00022980"/>
    </source>
</evidence>
<comment type="caution">
    <text evidence="8">The sequence shown here is derived from an EMBL/GenBank/DDBJ whole genome shotgun (WGS) entry which is preliminary data.</text>
</comment>
<comment type="subunit">
    <text evidence="4">Homodimer. Part of the ribosomal stalk of the 50S ribosomal subunit. Forms a multimeric L10(L12)X complex, where L10 forms an elongated spine to which 2 to 4 L12 dimers bind in a sequential fashion. Binds GTP-bound translation factors.</text>
</comment>
<feature type="region of interest" description="Disordered" evidence="5">
    <location>
        <begin position="120"/>
        <end position="141"/>
    </location>
</feature>
<evidence type="ECO:0000259" key="7">
    <source>
        <dbReference type="Pfam" id="PF16320"/>
    </source>
</evidence>
<dbReference type="GO" id="GO:1990904">
    <property type="term" value="C:ribonucleoprotein complex"/>
    <property type="evidence" value="ECO:0007669"/>
    <property type="project" value="UniProtKB-KW"/>
</dbReference>
<protein>
    <recommendedName>
        <fullName evidence="4">Large ribosomal subunit protein bL12</fullName>
    </recommendedName>
</protein>
<dbReference type="InterPro" id="IPR013823">
    <property type="entry name" value="Ribosomal_bL12_C"/>
</dbReference>
<dbReference type="FunFam" id="3.30.1390.10:FF:000001">
    <property type="entry name" value="50S ribosomal protein L7/L12"/>
    <property type="match status" value="1"/>
</dbReference>
<dbReference type="PATRIC" id="fig|1618481.3.peg.230"/>
<dbReference type="GO" id="GO:0003729">
    <property type="term" value="F:mRNA binding"/>
    <property type="evidence" value="ECO:0007669"/>
    <property type="project" value="TreeGrafter"/>
</dbReference>
<dbReference type="HAMAP" id="MF_00368">
    <property type="entry name" value="Ribosomal_bL12"/>
    <property type="match status" value="1"/>
</dbReference>
<feature type="compositionally biased region" description="Basic and acidic residues" evidence="5">
    <location>
        <begin position="120"/>
        <end position="133"/>
    </location>
</feature>
<evidence type="ECO:0000256" key="5">
    <source>
        <dbReference type="SAM" id="MobiDB-lite"/>
    </source>
</evidence>
<dbReference type="EMBL" id="LBTJ01000007">
    <property type="protein sequence ID" value="KKQ38611.1"/>
    <property type="molecule type" value="Genomic_DNA"/>
</dbReference>
<proteinExistence type="inferred from homology"/>
<dbReference type="PANTHER" id="PTHR45987:SF4">
    <property type="entry name" value="LARGE RIBOSOMAL SUBUNIT PROTEIN BL12M"/>
    <property type="match status" value="1"/>
</dbReference>
<dbReference type="GO" id="GO:0003735">
    <property type="term" value="F:structural constituent of ribosome"/>
    <property type="evidence" value="ECO:0007669"/>
    <property type="project" value="InterPro"/>
</dbReference>
<dbReference type="PANTHER" id="PTHR45987">
    <property type="entry name" value="39S RIBOSOMAL PROTEIN L12"/>
    <property type="match status" value="1"/>
</dbReference>
<evidence type="ECO:0000256" key="1">
    <source>
        <dbReference type="ARBA" id="ARBA00007197"/>
    </source>
</evidence>
<dbReference type="InterPro" id="IPR036235">
    <property type="entry name" value="Ribosomal_bL12_oligo_N_sf"/>
</dbReference>
<evidence type="ECO:0000313" key="9">
    <source>
        <dbReference type="Proteomes" id="UP000034471"/>
    </source>
</evidence>
<evidence type="ECO:0000256" key="3">
    <source>
        <dbReference type="ARBA" id="ARBA00023274"/>
    </source>
</evidence>
<feature type="domain" description="Large ribosomal subunit protein bL12 oligomerization" evidence="7">
    <location>
        <begin position="15"/>
        <end position="61"/>
    </location>
</feature>
<dbReference type="NCBIfam" id="TIGR00855">
    <property type="entry name" value="L12"/>
    <property type="match status" value="1"/>
</dbReference>
<dbReference type="GO" id="GO:0006412">
    <property type="term" value="P:translation"/>
    <property type="evidence" value="ECO:0007669"/>
    <property type="project" value="UniProtKB-UniRule"/>
</dbReference>
<name>A0A0G0KDG0_9BACT</name>
<dbReference type="GO" id="GO:0005737">
    <property type="term" value="C:cytoplasm"/>
    <property type="evidence" value="ECO:0007669"/>
    <property type="project" value="UniProtKB-ARBA"/>
</dbReference>
<dbReference type="Pfam" id="PF00542">
    <property type="entry name" value="Ribosomal_L12"/>
    <property type="match status" value="1"/>
</dbReference>
<dbReference type="InterPro" id="IPR000206">
    <property type="entry name" value="Ribosomal_bL12"/>
</dbReference>